<dbReference type="KEGG" id="xcf:J172_04284"/>
<keyword evidence="4" id="KW-1185">Reference proteome</keyword>
<proteinExistence type="predicted"/>
<feature type="transmembrane region" description="Helical" evidence="1">
    <location>
        <begin position="84"/>
        <end position="102"/>
    </location>
</feature>
<dbReference type="RefSeq" id="WP_011052740.1">
    <property type="nucleotide sequence ID" value="NZ_CAVLHM010000047.1"/>
</dbReference>
<dbReference type="GeneID" id="66913101"/>
<dbReference type="EMBL" id="CCXZ01000189">
    <property type="protein sequence ID" value="CEG19082.1"/>
    <property type="molecule type" value="Genomic_DNA"/>
</dbReference>
<dbReference type="KEGG" id="xcw:J162_04248"/>
<dbReference type="PATRIC" id="fig|434928.28.peg.4429"/>
<accession>A0A0U5FKT5</accession>
<evidence type="ECO:0008006" key="5">
    <source>
        <dbReference type="Google" id="ProtNLM"/>
    </source>
</evidence>
<evidence type="ECO:0000313" key="2">
    <source>
        <dbReference type="EMBL" id="CEG19082.1"/>
    </source>
</evidence>
<dbReference type="AlphaFoldDB" id="A0A0U5FKT5"/>
<organism evidence="2 4">
    <name type="scientific">Xanthomonas citri pv. citri</name>
    <dbReference type="NCBI Taxonomy" id="611301"/>
    <lineage>
        <taxon>Bacteria</taxon>
        <taxon>Pseudomonadati</taxon>
        <taxon>Pseudomonadota</taxon>
        <taxon>Gammaproteobacteria</taxon>
        <taxon>Lysobacterales</taxon>
        <taxon>Lysobacteraceae</taxon>
        <taxon>Xanthomonas</taxon>
    </lineage>
</organism>
<comment type="caution">
    <text evidence="2">The sequence shown here is derived from an EMBL/GenBank/DDBJ whole genome shotgun (WGS) entry which is preliminary data.</text>
</comment>
<evidence type="ECO:0000256" key="1">
    <source>
        <dbReference type="SAM" id="Phobius"/>
    </source>
</evidence>
<evidence type="ECO:0000313" key="4">
    <source>
        <dbReference type="Proteomes" id="UP000052230"/>
    </source>
</evidence>
<keyword evidence="1" id="KW-0812">Transmembrane</keyword>
<dbReference type="Proteomes" id="UP000653002">
    <property type="component" value="Unassembled WGS sequence"/>
</dbReference>
<reference evidence="3" key="2">
    <citation type="submission" date="2020-01" db="EMBL/GenBank/DDBJ databases">
        <authorList>
            <person name="Richard D."/>
        </authorList>
    </citation>
    <scope>NUCLEOTIDE SEQUENCE</scope>
    <source>
        <strain evidence="3">JP541</strain>
    </source>
</reference>
<dbReference type="KEGG" id="xcr:J163_04243"/>
<keyword evidence="1" id="KW-1133">Transmembrane helix</keyword>
<dbReference type="KEGG" id="xcu:J159_04243"/>
<dbReference type="KEGG" id="xcn:J169_04291"/>
<dbReference type="EMBL" id="JAABFR010000086">
    <property type="protein sequence ID" value="MBD4334728.1"/>
    <property type="molecule type" value="Genomic_DNA"/>
</dbReference>
<dbReference type="Proteomes" id="UP000052230">
    <property type="component" value="Unassembled WGS sequence"/>
</dbReference>
<gene>
    <name evidence="3" type="ORF">GUH15_01290</name>
    <name evidence="2" type="ORF">XAC3562_900022</name>
</gene>
<protein>
    <recommendedName>
        <fullName evidence="5">Transmembrane protein</fullName>
    </recommendedName>
</protein>
<dbReference type="KEGG" id="xcm:J164_04244"/>
<dbReference type="OMA" id="MVSGEMD"/>
<sequence length="153" mass="16533">MSATPPSPTAAAAHPANAQLQALALAHQQGQLDREQYRARRRRVLDAARQTQGVTLRNALPSSSDARTRPLSGYRVTRKLRSQVVAVFVIVMLIAIILLTLHKCTSGFDRRSASGEVRHATRCAVATLAPVYAAGHVGHAQQRMVSGEMDVCV</sequence>
<keyword evidence="1" id="KW-0472">Membrane</keyword>
<reference evidence="2 4" key="1">
    <citation type="submission" date="2014-09" db="EMBL/GenBank/DDBJ databases">
        <authorList>
            <person name="Regsiter A."/>
        </authorList>
    </citation>
    <scope>NUCLEOTIDE SEQUENCE [LARGE SCALE GENOMIC DNA]</scope>
</reference>
<name>A0A0U5FKT5_XANCI</name>
<evidence type="ECO:0000313" key="3">
    <source>
        <dbReference type="EMBL" id="MBD4334728.1"/>
    </source>
</evidence>